<keyword evidence="2" id="KW-1185">Reference proteome</keyword>
<feature type="non-terminal residue" evidence="1">
    <location>
        <position position="1"/>
    </location>
</feature>
<dbReference type="GO" id="GO:0003676">
    <property type="term" value="F:nucleic acid binding"/>
    <property type="evidence" value="ECO:0007669"/>
    <property type="project" value="InterPro"/>
</dbReference>
<name>A0A9P6GW93_9MICR</name>
<sequence>RFAYSPIKKPLLSKNNIISRHKLAEDYHSLSDESKFNLFYSDGKVSVWRKLGTGLALKNLSPTVKHGGDSIMVWGCFSYQGVRKLVFIEGKKNSMDYINILSNNLPSSAANMGLFDYTFQQDNDPKHKSKATTNFFSEQKDKSTPMVFTIS</sequence>
<dbReference type="PANTHER" id="PTHR23022">
    <property type="entry name" value="TRANSPOSABLE ELEMENT-RELATED"/>
    <property type="match status" value="1"/>
</dbReference>
<dbReference type="InterPro" id="IPR036397">
    <property type="entry name" value="RNaseH_sf"/>
</dbReference>
<comment type="caution">
    <text evidence="1">The sequence shown here is derived from an EMBL/GenBank/DDBJ whole genome shotgun (WGS) entry which is preliminary data.</text>
</comment>
<accession>A0A9P6GW93</accession>
<evidence type="ECO:0000313" key="1">
    <source>
        <dbReference type="EMBL" id="KAF9761418.1"/>
    </source>
</evidence>
<proteinExistence type="predicted"/>
<dbReference type="InterPro" id="IPR052338">
    <property type="entry name" value="Transposase_5"/>
</dbReference>
<organism evidence="1 2">
    <name type="scientific">Nosema granulosis</name>
    <dbReference type="NCBI Taxonomy" id="83296"/>
    <lineage>
        <taxon>Eukaryota</taxon>
        <taxon>Fungi</taxon>
        <taxon>Fungi incertae sedis</taxon>
        <taxon>Microsporidia</taxon>
        <taxon>Nosematidae</taxon>
        <taxon>Nosema</taxon>
    </lineage>
</organism>
<gene>
    <name evidence="1" type="primary">TCB1_1</name>
    <name evidence="1" type="ORF">NGRA_2662</name>
</gene>
<dbReference type="AlphaFoldDB" id="A0A9P6GW93"/>
<dbReference type="Proteomes" id="UP000740883">
    <property type="component" value="Unassembled WGS sequence"/>
</dbReference>
<dbReference type="Gene3D" id="3.30.420.10">
    <property type="entry name" value="Ribonuclease H-like superfamily/Ribonuclease H"/>
    <property type="match status" value="1"/>
</dbReference>
<reference evidence="1 2" key="1">
    <citation type="journal article" date="2020" name="Genome Biol. Evol.">
        <title>Comparative genomics of strictly vertically transmitted, feminizing microsporidia endosymbionts of amphipod crustaceans.</title>
        <authorList>
            <person name="Cormier A."/>
            <person name="Chebbi M.A."/>
            <person name="Giraud I."/>
            <person name="Wattier R."/>
            <person name="Teixeira M."/>
            <person name="Gilbert C."/>
            <person name="Rigaud T."/>
            <person name="Cordaux R."/>
        </authorList>
    </citation>
    <scope>NUCLEOTIDE SEQUENCE [LARGE SCALE GENOMIC DNA]</scope>
    <source>
        <strain evidence="1 2">Ou3-Ou53</strain>
    </source>
</reference>
<dbReference type="PANTHER" id="PTHR23022:SF135">
    <property type="entry name" value="SI:DKEY-77F5.3"/>
    <property type="match status" value="1"/>
</dbReference>
<dbReference type="OrthoDB" id="2904555at2759"/>
<protein>
    <submittedName>
        <fullName evidence="1">Transposable element Tcb1 transposase</fullName>
    </submittedName>
</protein>
<dbReference type="EMBL" id="SBJO01000340">
    <property type="protein sequence ID" value="KAF9761418.1"/>
    <property type="molecule type" value="Genomic_DNA"/>
</dbReference>
<evidence type="ECO:0000313" key="2">
    <source>
        <dbReference type="Proteomes" id="UP000740883"/>
    </source>
</evidence>